<protein>
    <submittedName>
        <fullName evidence="2">Uncharacterized protein</fullName>
    </submittedName>
</protein>
<keyword evidence="1" id="KW-0732">Signal</keyword>
<evidence type="ECO:0000313" key="2">
    <source>
        <dbReference type="EMBL" id="TMR33792.1"/>
    </source>
</evidence>
<dbReference type="AlphaFoldDB" id="A0A5S4GLY3"/>
<feature type="signal peptide" evidence="1">
    <location>
        <begin position="1"/>
        <end position="34"/>
    </location>
</feature>
<dbReference type="Proteomes" id="UP000306628">
    <property type="component" value="Unassembled WGS sequence"/>
</dbReference>
<dbReference type="RefSeq" id="WP_138691029.1">
    <property type="nucleotide sequence ID" value="NZ_JBHSAZ010000016.1"/>
</dbReference>
<organism evidence="2 3">
    <name type="scientific">Nonomuraea zeae</name>
    <dbReference type="NCBI Taxonomy" id="1642303"/>
    <lineage>
        <taxon>Bacteria</taxon>
        <taxon>Bacillati</taxon>
        <taxon>Actinomycetota</taxon>
        <taxon>Actinomycetes</taxon>
        <taxon>Streptosporangiales</taxon>
        <taxon>Streptosporangiaceae</taxon>
        <taxon>Nonomuraea</taxon>
    </lineage>
</organism>
<evidence type="ECO:0000313" key="3">
    <source>
        <dbReference type="Proteomes" id="UP000306628"/>
    </source>
</evidence>
<gene>
    <name evidence="2" type="ORF">ETD85_18800</name>
</gene>
<proteinExistence type="predicted"/>
<reference evidence="2 3" key="1">
    <citation type="submission" date="2019-05" db="EMBL/GenBank/DDBJ databases">
        <title>Draft genome sequence of Nonomuraea zeae DSM 100528.</title>
        <authorList>
            <person name="Saricaoglu S."/>
            <person name="Isik K."/>
        </authorList>
    </citation>
    <scope>NUCLEOTIDE SEQUENCE [LARGE SCALE GENOMIC DNA]</scope>
    <source>
        <strain evidence="2 3">DSM 100528</strain>
    </source>
</reference>
<accession>A0A5S4GLY3</accession>
<name>A0A5S4GLY3_9ACTN</name>
<keyword evidence="3" id="KW-1185">Reference proteome</keyword>
<sequence length="124" mass="13238">MGKRTFFAGGRGPAAAAGILLAAASLLPAPAAAAATGTGTSAGALLKRPPCYTSGDPSLKPGARNFVLYYKNCGSTTYVWVCPAVTFWFTTTVLRDRRKVVGAGEYVYWEMKGEKLREYTVKFC</sequence>
<dbReference type="EMBL" id="VCKX01000052">
    <property type="protein sequence ID" value="TMR33792.1"/>
    <property type="molecule type" value="Genomic_DNA"/>
</dbReference>
<comment type="caution">
    <text evidence="2">The sequence shown here is derived from an EMBL/GenBank/DDBJ whole genome shotgun (WGS) entry which is preliminary data.</text>
</comment>
<evidence type="ECO:0000256" key="1">
    <source>
        <dbReference type="SAM" id="SignalP"/>
    </source>
</evidence>
<feature type="chain" id="PRO_5024384879" evidence="1">
    <location>
        <begin position="35"/>
        <end position="124"/>
    </location>
</feature>